<dbReference type="GO" id="GO:0065002">
    <property type="term" value="P:intracellular protein transmembrane transport"/>
    <property type="evidence" value="ECO:0007669"/>
    <property type="project" value="UniProtKB-UniRule"/>
</dbReference>
<comment type="caution">
    <text evidence="10">The sequence shown here is derived from an EMBL/GenBank/DDBJ whole genome shotgun (WGS) entry which is preliminary data.</text>
</comment>
<evidence type="ECO:0000256" key="1">
    <source>
        <dbReference type="ARBA" id="ARBA00004370"/>
    </source>
</evidence>
<comment type="subunit">
    <text evidence="9">Component of the Sec protein translocase complex. Heterotrimer consisting of SecY, SecE and SecG subunits. The heterotrimers can form oligomers, although 1 heterotrimer is thought to be able to translocate proteins. Interacts with the ribosome. Interacts with SecDF, and other proteins may be involved. Interacts with SecA.</text>
</comment>
<comment type="subcellular location">
    <subcellularLocation>
        <location evidence="9">Cell membrane</location>
        <topology evidence="9">Single-pass membrane protein</topology>
    </subcellularLocation>
    <subcellularLocation>
        <location evidence="1">Membrane</location>
    </subcellularLocation>
</comment>
<sequence>MTKSTVTPKPENRVVRYLKDTRAEIGKVTWPTREEGLRLSAIVFVVTIISTIILFGVDSLFGFIIGLLIRGTAG</sequence>
<name>A0A7C1JYH8_9CHLR</name>
<dbReference type="InterPro" id="IPR005807">
    <property type="entry name" value="SecE_bac"/>
</dbReference>
<dbReference type="Pfam" id="PF00584">
    <property type="entry name" value="SecE"/>
    <property type="match status" value="1"/>
</dbReference>
<dbReference type="GO" id="GO:0005886">
    <property type="term" value="C:plasma membrane"/>
    <property type="evidence" value="ECO:0007669"/>
    <property type="project" value="UniProtKB-SubCell"/>
</dbReference>
<keyword evidence="5 9" id="KW-0653">Protein transport</keyword>
<evidence type="ECO:0000256" key="2">
    <source>
        <dbReference type="ARBA" id="ARBA00022448"/>
    </source>
</evidence>
<dbReference type="OMA" id="WKYLREV"/>
<keyword evidence="4 9" id="KW-0812">Transmembrane</keyword>
<comment type="similarity">
    <text evidence="9">Belongs to the SecE/SEC61-gamma family.</text>
</comment>
<accession>A0A7C1JYH8</accession>
<dbReference type="EMBL" id="DSMG01000006">
    <property type="protein sequence ID" value="HDX30009.1"/>
    <property type="molecule type" value="Genomic_DNA"/>
</dbReference>
<dbReference type="Gene3D" id="1.20.5.1030">
    <property type="entry name" value="Preprotein translocase secy subunit"/>
    <property type="match status" value="1"/>
</dbReference>
<evidence type="ECO:0000256" key="7">
    <source>
        <dbReference type="ARBA" id="ARBA00023010"/>
    </source>
</evidence>
<dbReference type="AlphaFoldDB" id="A0A7C1JYH8"/>
<dbReference type="PANTHER" id="PTHR33910:SF1">
    <property type="entry name" value="PROTEIN TRANSLOCASE SUBUNIT SECE"/>
    <property type="match status" value="1"/>
</dbReference>
<dbReference type="InterPro" id="IPR038379">
    <property type="entry name" value="SecE_sf"/>
</dbReference>
<dbReference type="GO" id="GO:0043952">
    <property type="term" value="P:protein transport by the Sec complex"/>
    <property type="evidence" value="ECO:0007669"/>
    <property type="project" value="UniProtKB-UniRule"/>
</dbReference>
<organism evidence="10">
    <name type="scientific">Caldilinea aerophila</name>
    <dbReference type="NCBI Taxonomy" id="133453"/>
    <lineage>
        <taxon>Bacteria</taxon>
        <taxon>Bacillati</taxon>
        <taxon>Chloroflexota</taxon>
        <taxon>Caldilineae</taxon>
        <taxon>Caldilineales</taxon>
        <taxon>Caldilineaceae</taxon>
        <taxon>Caldilinea</taxon>
    </lineage>
</organism>
<keyword evidence="2 9" id="KW-0813">Transport</keyword>
<evidence type="ECO:0000256" key="9">
    <source>
        <dbReference type="HAMAP-Rule" id="MF_00422"/>
    </source>
</evidence>
<dbReference type="NCBIfam" id="TIGR00964">
    <property type="entry name" value="secE_bact"/>
    <property type="match status" value="1"/>
</dbReference>
<gene>
    <name evidence="9 10" type="primary">secE</name>
    <name evidence="10" type="ORF">ENQ20_00780</name>
</gene>
<dbReference type="PANTHER" id="PTHR33910">
    <property type="entry name" value="PROTEIN TRANSLOCASE SUBUNIT SECE"/>
    <property type="match status" value="1"/>
</dbReference>
<dbReference type="HAMAP" id="MF_00422">
    <property type="entry name" value="SecE"/>
    <property type="match status" value="1"/>
</dbReference>
<feature type="transmembrane region" description="Helical" evidence="9">
    <location>
        <begin position="41"/>
        <end position="69"/>
    </location>
</feature>
<dbReference type="GO" id="GO:0009306">
    <property type="term" value="P:protein secretion"/>
    <property type="evidence" value="ECO:0007669"/>
    <property type="project" value="UniProtKB-UniRule"/>
</dbReference>
<evidence type="ECO:0000313" key="10">
    <source>
        <dbReference type="EMBL" id="HDX30009.1"/>
    </source>
</evidence>
<proteinExistence type="inferred from homology"/>
<evidence type="ECO:0000256" key="4">
    <source>
        <dbReference type="ARBA" id="ARBA00022692"/>
    </source>
</evidence>
<dbReference type="GO" id="GO:0006605">
    <property type="term" value="P:protein targeting"/>
    <property type="evidence" value="ECO:0007669"/>
    <property type="project" value="UniProtKB-UniRule"/>
</dbReference>
<keyword evidence="3 9" id="KW-1003">Cell membrane</keyword>
<evidence type="ECO:0000256" key="3">
    <source>
        <dbReference type="ARBA" id="ARBA00022475"/>
    </source>
</evidence>
<evidence type="ECO:0000256" key="5">
    <source>
        <dbReference type="ARBA" id="ARBA00022927"/>
    </source>
</evidence>
<keyword evidence="6 9" id="KW-1133">Transmembrane helix</keyword>
<dbReference type="GO" id="GO:0008320">
    <property type="term" value="F:protein transmembrane transporter activity"/>
    <property type="evidence" value="ECO:0007669"/>
    <property type="project" value="UniProtKB-UniRule"/>
</dbReference>
<reference evidence="10" key="1">
    <citation type="journal article" date="2020" name="mSystems">
        <title>Genome- and Community-Level Interaction Insights into Carbon Utilization and Element Cycling Functions of Hydrothermarchaeota in Hydrothermal Sediment.</title>
        <authorList>
            <person name="Zhou Z."/>
            <person name="Liu Y."/>
            <person name="Xu W."/>
            <person name="Pan J."/>
            <person name="Luo Z.H."/>
            <person name="Li M."/>
        </authorList>
    </citation>
    <scope>NUCLEOTIDE SEQUENCE [LARGE SCALE GENOMIC DNA]</scope>
    <source>
        <strain evidence="10">SpSt-289</strain>
    </source>
</reference>
<comment type="function">
    <text evidence="9">Essential subunit of the Sec protein translocation channel SecYEG. Clamps together the 2 halves of SecY. May contact the channel plug during translocation.</text>
</comment>
<keyword evidence="8 9" id="KW-0472">Membrane</keyword>
<protein>
    <recommendedName>
        <fullName evidence="9">Protein translocase subunit SecE</fullName>
    </recommendedName>
</protein>
<dbReference type="InterPro" id="IPR001901">
    <property type="entry name" value="Translocase_SecE/Sec61-g"/>
</dbReference>
<evidence type="ECO:0000256" key="8">
    <source>
        <dbReference type="ARBA" id="ARBA00023136"/>
    </source>
</evidence>
<evidence type="ECO:0000256" key="6">
    <source>
        <dbReference type="ARBA" id="ARBA00022989"/>
    </source>
</evidence>
<keyword evidence="7 9" id="KW-0811">Translocation</keyword>